<dbReference type="InterPro" id="IPR004383">
    <property type="entry name" value="rRNA_lsu_MTrfase_RlmN/Cfr"/>
</dbReference>
<sequence>MRVDRYENLPDEETTTEARPSPFELSNQNAATILGEDQPRFRVTQIKEGLFKGFIAPWDNMTLPKNLRSRLRDQMYLSAESAFVVSTDQGRTRKAVLTLRDDSKIETVLMCYRKRDTVCVSTQLGCAMGCVFCATGQGGFGRHLRVSEMQEQFFWASKELREIDPTKRITNVVLMGMGEPLANYDNTLAFVRSLISEFQLGARSITLSTVGVVPGILKLAEEDLQVNLAVSLHAPDNETRDQIVPINRRYSIDALIESLHQYRTKSRRRVTLEYALIDKVNDSPEQMRQLTVIAKELRAHVNLIPLNSTPMYDYPGSPPETVARCKEILSNNSVNVTVRDTRGSDIAAACGQLVVQSDKLRVRRASVPTS</sequence>
<evidence type="ECO:0000259" key="13">
    <source>
        <dbReference type="PROSITE" id="PS51918"/>
    </source>
</evidence>
<dbReference type="Pfam" id="PF04055">
    <property type="entry name" value="Radical_SAM"/>
    <property type="match status" value="1"/>
</dbReference>
<comment type="catalytic activity">
    <reaction evidence="11">
        <text>adenosine(2503) in 23S rRNA + 2 reduced [2Fe-2S]-[ferredoxin] + 2 S-adenosyl-L-methionine = 2-methyladenosine(2503) in 23S rRNA + 5'-deoxyadenosine + L-methionine + 2 oxidized [2Fe-2S]-[ferredoxin] + S-adenosyl-L-homocysteine</text>
        <dbReference type="Rhea" id="RHEA:42916"/>
        <dbReference type="Rhea" id="RHEA-COMP:10000"/>
        <dbReference type="Rhea" id="RHEA-COMP:10001"/>
        <dbReference type="Rhea" id="RHEA-COMP:10152"/>
        <dbReference type="Rhea" id="RHEA-COMP:10282"/>
        <dbReference type="ChEBI" id="CHEBI:17319"/>
        <dbReference type="ChEBI" id="CHEBI:33737"/>
        <dbReference type="ChEBI" id="CHEBI:33738"/>
        <dbReference type="ChEBI" id="CHEBI:57844"/>
        <dbReference type="ChEBI" id="CHEBI:57856"/>
        <dbReference type="ChEBI" id="CHEBI:59789"/>
        <dbReference type="ChEBI" id="CHEBI:74411"/>
        <dbReference type="ChEBI" id="CHEBI:74497"/>
        <dbReference type="EC" id="2.1.1.192"/>
    </reaction>
</comment>
<feature type="binding site" evidence="11">
    <location>
        <begin position="178"/>
        <end position="179"/>
    </location>
    <ligand>
        <name>S-adenosyl-L-methionine</name>
        <dbReference type="ChEBI" id="CHEBI:59789"/>
    </ligand>
</feature>
<evidence type="ECO:0000256" key="9">
    <source>
        <dbReference type="ARBA" id="ARBA00023004"/>
    </source>
</evidence>
<dbReference type="PANTHER" id="PTHR30544">
    <property type="entry name" value="23S RRNA METHYLTRANSFERASE"/>
    <property type="match status" value="1"/>
</dbReference>
<feature type="domain" description="Radical SAM core" evidence="13">
    <location>
        <begin position="112"/>
        <end position="345"/>
    </location>
</feature>
<feature type="binding site" evidence="11">
    <location>
        <position position="126"/>
    </location>
    <ligand>
        <name>[4Fe-4S] cluster</name>
        <dbReference type="ChEBI" id="CHEBI:49883"/>
        <note>4Fe-4S-S-AdoMet</note>
    </ligand>
</feature>
<dbReference type="InterPro" id="IPR027492">
    <property type="entry name" value="RNA_MTrfase_RlmN"/>
</dbReference>
<evidence type="ECO:0000256" key="10">
    <source>
        <dbReference type="ARBA" id="ARBA00023014"/>
    </source>
</evidence>
<dbReference type="PANTHER" id="PTHR30544:SF5">
    <property type="entry name" value="RADICAL SAM CORE DOMAIN-CONTAINING PROTEIN"/>
    <property type="match status" value="1"/>
</dbReference>
<dbReference type="PIRSF" id="PIRSF006004">
    <property type="entry name" value="CHP00048"/>
    <property type="match status" value="1"/>
</dbReference>
<dbReference type="InterPro" id="IPR007197">
    <property type="entry name" value="rSAM"/>
</dbReference>
<dbReference type="FunFam" id="3.20.20.70:FF:000014">
    <property type="entry name" value="Probable dual-specificity RNA methyltransferase RlmN"/>
    <property type="match status" value="1"/>
</dbReference>
<dbReference type="SFLD" id="SFLDG01062">
    <property type="entry name" value="methyltransferase_(Class_A)"/>
    <property type="match status" value="1"/>
</dbReference>
<dbReference type="GO" id="GO:0051539">
    <property type="term" value="F:4 iron, 4 sulfur cluster binding"/>
    <property type="evidence" value="ECO:0007669"/>
    <property type="project" value="UniProtKB-UniRule"/>
</dbReference>
<name>A0A1M4W1Q5_9ACTN</name>
<dbReference type="SFLD" id="SFLDS00029">
    <property type="entry name" value="Radical_SAM"/>
    <property type="match status" value="1"/>
</dbReference>
<dbReference type="NCBIfam" id="TIGR00048">
    <property type="entry name" value="rRNA_mod_RlmN"/>
    <property type="match status" value="1"/>
</dbReference>
<keyword evidence="6 11" id="KW-0808">Transferase</keyword>
<dbReference type="InterPro" id="IPR013785">
    <property type="entry name" value="Aldolase_TIM"/>
</dbReference>
<evidence type="ECO:0000256" key="1">
    <source>
        <dbReference type="ARBA" id="ARBA00004496"/>
    </source>
</evidence>
<dbReference type="SUPFAM" id="SSF102114">
    <property type="entry name" value="Radical SAM enzymes"/>
    <property type="match status" value="1"/>
</dbReference>
<dbReference type="GO" id="GO:0005737">
    <property type="term" value="C:cytoplasm"/>
    <property type="evidence" value="ECO:0007669"/>
    <property type="project" value="UniProtKB-SubCell"/>
</dbReference>
<evidence type="ECO:0000256" key="2">
    <source>
        <dbReference type="ARBA" id="ARBA00022485"/>
    </source>
</evidence>
<evidence type="ECO:0000256" key="6">
    <source>
        <dbReference type="ARBA" id="ARBA00022679"/>
    </source>
</evidence>
<feature type="active site" description="S-methylcysteine intermediate" evidence="11">
    <location>
        <position position="350"/>
    </location>
</feature>
<feature type="binding site" evidence="11">
    <location>
        <position position="130"/>
    </location>
    <ligand>
        <name>[4Fe-4S] cluster</name>
        <dbReference type="ChEBI" id="CHEBI:49883"/>
        <note>4Fe-4S-S-AdoMet</note>
    </ligand>
</feature>
<evidence type="ECO:0000256" key="7">
    <source>
        <dbReference type="ARBA" id="ARBA00022691"/>
    </source>
</evidence>
<keyword evidence="4 11" id="KW-0698">rRNA processing</keyword>
<dbReference type="GO" id="GO:0019843">
    <property type="term" value="F:rRNA binding"/>
    <property type="evidence" value="ECO:0007669"/>
    <property type="project" value="UniProtKB-UniRule"/>
</dbReference>
<evidence type="ECO:0000256" key="3">
    <source>
        <dbReference type="ARBA" id="ARBA00022490"/>
    </source>
</evidence>
<keyword evidence="11" id="KW-0819">tRNA processing</keyword>
<dbReference type="GO" id="GO:0046872">
    <property type="term" value="F:metal ion binding"/>
    <property type="evidence" value="ECO:0007669"/>
    <property type="project" value="UniProtKB-KW"/>
</dbReference>
<dbReference type="GO" id="GO:0030488">
    <property type="term" value="P:tRNA methylation"/>
    <property type="evidence" value="ECO:0007669"/>
    <property type="project" value="UniProtKB-UniRule"/>
</dbReference>
<evidence type="ECO:0000256" key="4">
    <source>
        <dbReference type="ARBA" id="ARBA00022552"/>
    </source>
</evidence>
<dbReference type="CDD" id="cd01335">
    <property type="entry name" value="Radical_SAM"/>
    <property type="match status" value="1"/>
</dbReference>
<dbReference type="STRING" id="1121881.SAMN02745225_01512"/>
<dbReference type="PROSITE" id="PS51918">
    <property type="entry name" value="RADICAL_SAM"/>
    <property type="match status" value="1"/>
</dbReference>
<keyword evidence="5 11" id="KW-0489">Methyltransferase</keyword>
<comment type="cofactor">
    <cofactor evidence="11">
        <name>[4Fe-4S] cluster</name>
        <dbReference type="ChEBI" id="CHEBI:49883"/>
    </cofactor>
    <text evidence="11">Binds 1 [4Fe-4S] cluster. The cluster is coordinated with 3 cysteines and an exchangeable S-adenosyl-L-methionine.</text>
</comment>
<dbReference type="GO" id="GO:0070475">
    <property type="term" value="P:rRNA base methylation"/>
    <property type="evidence" value="ECO:0007669"/>
    <property type="project" value="UniProtKB-UniRule"/>
</dbReference>
<dbReference type="GO" id="GO:0070040">
    <property type="term" value="F:rRNA (adenine(2503)-C2-)-methyltransferase activity"/>
    <property type="evidence" value="ECO:0007669"/>
    <property type="project" value="UniProtKB-UniRule"/>
</dbReference>
<accession>A0A1M4W1Q5</accession>
<dbReference type="HAMAP" id="MF_01849">
    <property type="entry name" value="RNA_methyltr_RlmN"/>
    <property type="match status" value="1"/>
</dbReference>
<feature type="binding site" evidence="11">
    <location>
        <begin position="231"/>
        <end position="233"/>
    </location>
    <ligand>
        <name>S-adenosyl-L-methionine</name>
        <dbReference type="ChEBI" id="CHEBI:59789"/>
    </ligand>
</feature>
<keyword evidence="8 11" id="KW-0479">Metal-binding</keyword>
<keyword evidence="7 11" id="KW-0949">S-adenosyl-L-methionine</keyword>
<keyword evidence="11" id="KW-1015">Disulfide bond</keyword>
<dbReference type="AlphaFoldDB" id="A0A1M4W1Q5"/>
<dbReference type="InterPro" id="IPR040072">
    <property type="entry name" value="Methyltransferase_A"/>
</dbReference>
<dbReference type="InterPro" id="IPR058240">
    <property type="entry name" value="rSAM_sf"/>
</dbReference>
<evidence type="ECO:0000256" key="12">
    <source>
        <dbReference type="SAM" id="MobiDB-lite"/>
    </source>
</evidence>
<dbReference type="Proteomes" id="UP000184295">
    <property type="component" value="Unassembled WGS sequence"/>
</dbReference>
<feature type="binding site" evidence="11">
    <location>
        <position position="307"/>
    </location>
    <ligand>
        <name>S-adenosyl-L-methionine</name>
        <dbReference type="ChEBI" id="CHEBI:59789"/>
    </ligand>
</feature>
<dbReference type="RefSeq" id="WP_072790874.1">
    <property type="nucleotide sequence ID" value="NZ_FQUL01000021.1"/>
</dbReference>
<dbReference type="GO" id="GO:0002935">
    <property type="term" value="F:tRNA (adenine(37)-C2)-methyltransferase activity"/>
    <property type="evidence" value="ECO:0007669"/>
    <property type="project" value="UniProtKB-UniRule"/>
</dbReference>
<comment type="caution">
    <text evidence="11">Lacks conserved residue(s) required for the propagation of feature annotation.</text>
</comment>
<keyword evidence="10 11" id="KW-0411">Iron-sulfur</keyword>
<evidence type="ECO:0000256" key="8">
    <source>
        <dbReference type="ARBA" id="ARBA00022723"/>
    </source>
</evidence>
<comment type="subcellular location">
    <subcellularLocation>
        <location evidence="1 11">Cytoplasm</location>
    </subcellularLocation>
</comment>
<dbReference type="EC" id="2.1.1.192" evidence="11"/>
<dbReference type="Gene3D" id="3.20.20.70">
    <property type="entry name" value="Aldolase class I"/>
    <property type="match status" value="1"/>
</dbReference>
<feature type="binding site" evidence="11">
    <location>
        <position position="133"/>
    </location>
    <ligand>
        <name>[4Fe-4S] cluster</name>
        <dbReference type="ChEBI" id="CHEBI:49883"/>
        <note>4Fe-4S-S-AdoMet</note>
    </ligand>
</feature>
<dbReference type="SFLD" id="SFLDF00275">
    <property type="entry name" value="adenosine_C2_methyltransferase"/>
    <property type="match status" value="1"/>
</dbReference>
<evidence type="ECO:0000256" key="11">
    <source>
        <dbReference type="HAMAP-Rule" id="MF_01849"/>
    </source>
</evidence>
<feature type="active site" description="Proton acceptor" evidence="11">
    <location>
        <position position="106"/>
    </location>
</feature>
<organism evidence="14 15">
    <name type="scientific">Ferrithrix thermotolerans DSM 19514</name>
    <dbReference type="NCBI Taxonomy" id="1121881"/>
    <lineage>
        <taxon>Bacteria</taxon>
        <taxon>Bacillati</taxon>
        <taxon>Actinomycetota</taxon>
        <taxon>Acidimicrobiia</taxon>
        <taxon>Acidimicrobiales</taxon>
        <taxon>Acidimicrobiaceae</taxon>
        <taxon>Ferrithrix</taxon>
    </lineage>
</organism>
<feature type="binding site" evidence="11">
    <location>
        <position position="208"/>
    </location>
    <ligand>
        <name>S-adenosyl-L-methionine</name>
        <dbReference type="ChEBI" id="CHEBI:59789"/>
    </ligand>
</feature>
<reference evidence="15" key="1">
    <citation type="submission" date="2016-11" db="EMBL/GenBank/DDBJ databases">
        <authorList>
            <person name="Varghese N."/>
            <person name="Submissions S."/>
        </authorList>
    </citation>
    <scope>NUCLEOTIDE SEQUENCE [LARGE SCALE GENOMIC DNA]</scope>
    <source>
        <strain evidence="15">DSM 19514</strain>
    </source>
</reference>
<comment type="catalytic activity">
    <reaction evidence="11">
        <text>adenosine(37) in tRNA + 2 reduced [2Fe-2S]-[ferredoxin] + 2 S-adenosyl-L-methionine = 2-methyladenosine(37) in tRNA + 5'-deoxyadenosine + L-methionine + 2 oxidized [2Fe-2S]-[ferredoxin] + S-adenosyl-L-homocysteine</text>
        <dbReference type="Rhea" id="RHEA:43332"/>
        <dbReference type="Rhea" id="RHEA-COMP:10000"/>
        <dbReference type="Rhea" id="RHEA-COMP:10001"/>
        <dbReference type="Rhea" id="RHEA-COMP:10162"/>
        <dbReference type="Rhea" id="RHEA-COMP:10485"/>
        <dbReference type="ChEBI" id="CHEBI:17319"/>
        <dbReference type="ChEBI" id="CHEBI:33737"/>
        <dbReference type="ChEBI" id="CHEBI:33738"/>
        <dbReference type="ChEBI" id="CHEBI:57844"/>
        <dbReference type="ChEBI" id="CHEBI:57856"/>
        <dbReference type="ChEBI" id="CHEBI:59789"/>
        <dbReference type="ChEBI" id="CHEBI:74411"/>
        <dbReference type="ChEBI" id="CHEBI:74497"/>
        <dbReference type="EC" id="2.1.1.192"/>
    </reaction>
</comment>
<keyword evidence="3 11" id="KW-0963">Cytoplasm</keyword>
<evidence type="ECO:0000256" key="5">
    <source>
        <dbReference type="ARBA" id="ARBA00022603"/>
    </source>
</evidence>
<evidence type="ECO:0000313" key="14">
    <source>
        <dbReference type="EMBL" id="SHE75191.1"/>
    </source>
</evidence>
<proteinExistence type="inferred from homology"/>
<keyword evidence="2 11" id="KW-0004">4Fe-4S</keyword>
<comment type="similarity">
    <text evidence="11">Belongs to the radical SAM superfamily. RlmN family.</text>
</comment>
<dbReference type="GO" id="GO:0000049">
    <property type="term" value="F:tRNA binding"/>
    <property type="evidence" value="ECO:0007669"/>
    <property type="project" value="UniProtKB-UniRule"/>
</dbReference>
<keyword evidence="15" id="KW-1185">Reference proteome</keyword>
<protein>
    <recommendedName>
        <fullName evidence="11">Probable dual-specificity RNA methyltransferase RlmN</fullName>
        <ecNumber evidence="11">2.1.1.192</ecNumber>
    </recommendedName>
    <alternativeName>
        <fullName evidence="11">23S rRNA (adenine(2503)-C(2))-methyltransferase</fullName>
    </alternativeName>
    <alternativeName>
        <fullName evidence="11">23S rRNA m2A2503 methyltransferase</fullName>
    </alternativeName>
    <alternativeName>
        <fullName evidence="11">Ribosomal RNA large subunit methyltransferase N</fullName>
    </alternativeName>
    <alternativeName>
        <fullName evidence="11">tRNA (adenine(37)-C(2))-methyltransferase</fullName>
    </alternativeName>
    <alternativeName>
        <fullName evidence="11">tRNA m2A37 methyltransferase</fullName>
    </alternativeName>
</protein>
<keyword evidence="9 11" id="KW-0408">Iron</keyword>
<feature type="region of interest" description="Disordered" evidence="12">
    <location>
        <begin position="1"/>
        <end position="23"/>
    </location>
</feature>
<comment type="miscellaneous">
    <text evidence="11">Reaction proceeds by a ping-pong mechanism involving intermediate methylation of a conserved cysteine residue.</text>
</comment>
<dbReference type="EMBL" id="FQUL01000021">
    <property type="protein sequence ID" value="SHE75191.1"/>
    <property type="molecule type" value="Genomic_DNA"/>
</dbReference>
<gene>
    <name evidence="11" type="primary">rlmN</name>
    <name evidence="14" type="ORF">SAMN02745225_01512</name>
</gene>
<evidence type="ECO:0000313" key="15">
    <source>
        <dbReference type="Proteomes" id="UP000184295"/>
    </source>
</evidence>
<comment type="function">
    <text evidence="11">Specifically methylates position 2 of adenine 2503 in 23S rRNA and position 2 of adenine 37 in tRNAs.</text>
</comment>